<name>A0A1R1BLQ5_PAEAM</name>
<dbReference type="Pfam" id="PF13649">
    <property type="entry name" value="Methyltransf_25"/>
    <property type="match status" value="1"/>
</dbReference>
<dbReference type="InterPro" id="IPR041698">
    <property type="entry name" value="Methyltransf_25"/>
</dbReference>
<dbReference type="GO" id="GO:0008168">
    <property type="term" value="F:methyltransferase activity"/>
    <property type="evidence" value="ECO:0007669"/>
    <property type="project" value="UniProtKB-KW"/>
</dbReference>
<reference evidence="2 3" key="1">
    <citation type="submission" date="2016-11" db="EMBL/GenBank/DDBJ databases">
        <title>Paenibacillus species isolates.</title>
        <authorList>
            <person name="Beno S.M."/>
        </authorList>
    </citation>
    <scope>NUCLEOTIDE SEQUENCE [LARGE SCALE GENOMIC DNA]</scope>
    <source>
        <strain evidence="2 3">FSL H8-0246</strain>
    </source>
</reference>
<proteinExistence type="predicted"/>
<dbReference type="AlphaFoldDB" id="A0A1R1BLQ5"/>
<dbReference type="RefSeq" id="WP_076333367.1">
    <property type="nucleotide sequence ID" value="NZ_MRTJ01000012.1"/>
</dbReference>
<dbReference type="Gene3D" id="3.40.50.150">
    <property type="entry name" value="Vaccinia Virus protein VP39"/>
    <property type="match status" value="1"/>
</dbReference>
<dbReference type="CDD" id="cd02440">
    <property type="entry name" value="AdoMet_MTases"/>
    <property type="match status" value="1"/>
</dbReference>
<protein>
    <submittedName>
        <fullName evidence="2">SAM-dependent methyltransferase</fullName>
    </submittedName>
</protein>
<dbReference type="OrthoDB" id="9795864at2"/>
<gene>
    <name evidence="2" type="ORF">BK131_22795</name>
</gene>
<evidence type="ECO:0000259" key="1">
    <source>
        <dbReference type="Pfam" id="PF13649"/>
    </source>
</evidence>
<sequence>MKNKIDYADFYERVGRTNGWNFSSMNVVSEKIGWNFYEEVVRHTRSSDLLLDIGTGGGEAILSIAKEALLLVGIDLAQGMIETAQHNLLAAGAHPNVRFLRMDAEKLAFPNYFFDVVSSRHSRFSASEVFRVLDEGGIFLTQQVSEQDKSNISEAFGRGQSLGIQPGTLMERYKHELQKVGFQDIQAREYNVVEHYATPEDLMFLLTHAPIIPDFGKVETDFERFQQFVNDHHDEKGIRTNSARFMITARK</sequence>
<keyword evidence="2" id="KW-0489">Methyltransferase</keyword>
<dbReference type="Proteomes" id="UP000187134">
    <property type="component" value="Unassembled WGS sequence"/>
</dbReference>
<dbReference type="PANTHER" id="PTHR43460">
    <property type="entry name" value="METHYLTRANSFERASE"/>
    <property type="match status" value="1"/>
</dbReference>
<dbReference type="SUPFAM" id="SSF53335">
    <property type="entry name" value="S-adenosyl-L-methionine-dependent methyltransferases"/>
    <property type="match status" value="1"/>
</dbReference>
<dbReference type="PANTHER" id="PTHR43460:SF1">
    <property type="entry name" value="METHYLTRANSFERASE TYPE 11 DOMAIN-CONTAINING PROTEIN"/>
    <property type="match status" value="1"/>
</dbReference>
<dbReference type="InterPro" id="IPR029063">
    <property type="entry name" value="SAM-dependent_MTases_sf"/>
</dbReference>
<dbReference type="GO" id="GO:0032259">
    <property type="term" value="P:methylation"/>
    <property type="evidence" value="ECO:0007669"/>
    <property type="project" value="UniProtKB-KW"/>
</dbReference>
<dbReference type="InterPro" id="IPR052939">
    <property type="entry name" value="23S_rRNA_MeTrnsfrase_RlmA"/>
</dbReference>
<organism evidence="2 3">
    <name type="scientific">Paenibacillus amylolyticus</name>
    <dbReference type="NCBI Taxonomy" id="1451"/>
    <lineage>
        <taxon>Bacteria</taxon>
        <taxon>Bacillati</taxon>
        <taxon>Bacillota</taxon>
        <taxon>Bacilli</taxon>
        <taxon>Bacillales</taxon>
        <taxon>Paenibacillaceae</taxon>
        <taxon>Paenibacillus</taxon>
    </lineage>
</organism>
<dbReference type="EMBL" id="MRTJ01000012">
    <property type="protein sequence ID" value="OMF10833.1"/>
    <property type="molecule type" value="Genomic_DNA"/>
</dbReference>
<feature type="domain" description="Methyltransferase" evidence="1">
    <location>
        <begin position="51"/>
        <end position="137"/>
    </location>
</feature>
<accession>A0A1R1BLQ5</accession>
<evidence type="ECO:0000313" key="2">
    <source>
        <dbReference type="EMBL" id="OMF10833.1"/>
    </source>
</evidence>
<keyword evidence="2" id="KW-0808">Transferase</keyword>
<evidence type="ECO:0000313" key="3">
    <source>
        <dbReference type="Proteomes" id="UP000187134"/>
    </source>
</evidence>
<comment type="caution">
    <text evidence="2">The sequence shown here is derived from an EMBL/GenBank/DDBJ whole genome shotgun (WGS) entry which is preliminary data.</text>
</comment>